<reference evidence="7" key="1">
    <citation type="submission" date="2020-05" db="EMBL/GenBank/DDBJ databases">
        <authorList>
            <person name="Chiriac C."/>
            <person name="Salcher M."/>
            <person name="Ghai R."/>
            <person name="Kavagutti S V."/>
        </authorList>
    </citation>
    <scope>NUCLEOTIDE SEQUENCE</scope>
</reference>
<sequence length="441" mass="47396">MGMSIEPLADVDSEVVELVRDLIKIDTSNYGDGSGPGEALAAEYVEAKLKEVGIECERYETTSGKRQGVNARIEGKDPSKPALLIHGHLDVVPAEAKDWTYHPFAAEVHDGMIWGRGAVDMKDGDGMILALARSWARNGVQPDRTIVFDWLPDEEAGSEHGSGWLVENRPELYRGVTQAVGEVGGFSLTLRDDVRLYLVQTAEKGIRWMKLKAEGTAGHGSFINNDNAVTKLAEAVAAVGNHKFDLALTPTVRDFIKAVSDALGMELSADDPEELLAQLGPIARIIGATLSNTANPTMLNAGYKHNVIPGAAEAMIDGRFLPGYEDELIKDIENLLPPGVVLEDVVNGIALEAPFEGPLIDAMGAAIRAEDPFGTPVPYTVSGGTDAKAFSTLGITCYGFLPLLLPPELDFSAMFHGVDERVPTSGLEFGARVMDRFVRSL</sequence>
<dbReference type="SUPFAM" id="SSF53187">
    <property type="entry name" value="Zn-dependent exopeptidases"/>
    <property type="match status" value="1"/>
</dbReference>
<dbReference type="Gene3D" id="1.10.150.900">
    <property type="match status" value="1"/>
</dbReference>
<dbReference type="PROSITE" id="PS00758">
    <property type="entry name" value="ARGE_DAPE_CPG2_1"/>
    <property type="match status" value="1"/>
</dbReference>
<keyword evidence="5" id="KW-0862">Zinc</keyword>
<dbReference type="InterPro" id="IPR002933">
    <property type="entry name" value="Peptidase_M20"/>
</dbReference>
<dbReference type="InterPro" id="IPR050072">
    <property type="entry name" value="Peptidase_M20A"/>
</dbReference>
<evidence type="ECO:0000313" key="7">
    <source>
        <dbReference type="EMBL" id="CAB4660347.1"/>
    </source>
</evidence>
<evidence type="ECO:0000256" key="5">
    <source>
        <dbReference type="ARBA" id="ARBA00022833"/>
    </source>
</evidence>
<dbReference type="InterPro" id="IPR036264">
    <property type="entry name" value="Bact_exopeptidase_dim_dom"/>
</dbReference>
<dbReference type="SUPFAM" id="SSF55031">
    <property type="entry name" value="Bacterial exopeptidase dimerisation domain"/>
    <property type="match status" value="1"/>
</dbReference>
<dbReference type="FunFam" id="1.10.150.900:FF:000002">
    <property type="entry name" value="M20/M25/M40 family peptidase"/>
    <property type="match status" value="1"/>
</dbReference>
<evidence type="ECO:0000256" key="4">
    <source>
        <dbReference type="ARBA" id="ARBA00022801"/>
    </source>
</evidence>
<organism evidence="7">
    <name type="scientific">freshwater metagenome</name>
    <dbReference type="NCBI Taxonomy" id="449393"/>
    <lineage>
        <taxon>unclassified sequences</taxon>
        <taxon>metagenomes</taxon>
        <taxon>ecological metagenomes</taxon>
    </lineage>
</organism>
<evidence type="ECO:0000259" key="6">
    <source>
        <dbReference type="Pfam" id="PF07687"/>
    </source>
</evidence>
<evidence type="ECO:0000256" key="2">
    <source>
        <dbReference type="ARBA" id="ARBA00006247"/>
    </source>
</evidence>
<keyword evidence="4" id="KW-0378">Hydrolase</keyword>
<dbReference type="Pfam" id="PF07687">
    <property type="entry name" value="M20_dimer"/>
    <property type="match status" value="1"/>
</dbReference>
<dbReference type="Pfam" id="PF01546">
    <property type="entry name" value="Peptidase_M20"/>
    <property type="match status" value="1"/>
</dbReference>
<dbReference type="PANTHER" id="PTHR43808">
    <property type="entry name" value="ACETYLORNITHINE DEACETYLASE"/>
    <property type="match status" value="1"/>
</dbReference>
<dbReference type="EMBL" id="CAEZWI010000163">
    <property type="protein sequence ID" value="CAB4660347.1"/>
    <property type="molecule type" value="Genomic_DNA"/>
</dbReference>
<keyword evidence="3" id="KW-0479">Metal-binding</keyword>
<gene>
    <name evidence="7" type="ORF">UFOPK2237_01044</name>
</gene>
<evidence type="ECO:0000256" key="1">
    <source>
        <dbReference type="ARBA" id="ARBA00001947"/>
    </source>
</evidence>
<protein>
    <submittedName>
        <fullName evidence="7">Unannotated protein</fullName>
    </submittedName>
</protein>
<name>A0A6J6LEA9_9ZZZZ</name>
<feature type="domain" description="Peptidase M20 dimerisation" evidence="6">
    <location>
        <begin position="201"/>
        <end position="336"/>
    </location>
</feature>
<comment type="cofactor">
    <cofactor evidence="1">
        <name>Zn(2+)</name>
        <dbReference type="ChEBI" id="CHEBI:29105"/>
    </cofactor>
</comment>
<dbReference type="GO" id="GO:0046872">
    <property type="term" value="F:metal ion binding"/>
    <property type="evidence" value="ECO:0007669"/>
    <property type="project" value="UniProtKB-KW"/>
</dbReference>
<dbReference type="PANTHER" id="PTHR43808:SF8">
    <property type="entry name" value="PEPTIDASE M20 DIMERISATION DOMAIN-CONTAINING PROTEIN"/>
    <property type="match status" value="1"/>
</dbReference>
<dbReference type="AlphaFoldDB" id="A0A6J6LEA9"/>
<dbReference type="NCBIfam" id="NF005913">
    <property type="entry name" value="PRK07906.1"/>
    <property type="match status" value="1"/>
</dbReference>
<dbReference type="Gene3D" id="3.30.70.360">
    <property type="match status" value="1"/>
</dbReference>
<dbReference type="InterPro" id="IPR001261">
    <property type="entry name" value="ArgE/DapE_CS"/>
</dbReference>
<dbReference type="GO" id="GO:0016787">
    <property type="term" value="F:hydrolase activity"/>
    <property type="evidence" value="ECO:0007669"/>
    <property type="project" value="UniProtKB-KW"/>
</dbReference>
<dbReference type="Gene3D" id="3.40.630.10">
    <property type="entry name" value="Zn peptidases"/>
    <property type="match status" value="1"/>
</dbReference>
<comment type="similarity">
    <text evidence="2">Belongs to the peptidase M20A family.</text>
</comment>
<dbReference type="InterPro" id="IPR011650">
    <property type="entry name" value="Peptidase_M20_dimer"/>
</dbReference>
<proteinExistence type="inferred from homology"/>
<evidence type="ECO:0000256" key="3">
    <source>
        <dbReference type="ARBA" id="ARBA00022723"/>
    </source>
</evidence>
<accession>A0A6J6LEA9</accession>